<evidence type="ECO:0000256" key="2">
    <source>
        <dbReference type="SAM" id="SignalP"/>
    </source>
</evidence>
<proteinExistence type="predicted"/>
<feature type="region of interest" description="Disordered" evidence="1">
    <location>
        <begin position="27"/>
        <end position="61"/>
    </location>
</feature>
<keyword evidence="2" id="KW-0732">Signal</keyword>
<evidence type="ECO:0000313" key="5">
    <source>
        <dbReference type="Proteomes" id="UP001055307"/>
    </source>
</evidence>
<feature type="compositionally biased region" description="Low complexity" evidence="1">
    <location>
        <begin position="27"/>
        <end position="42"/>
    </location>
</feature>
<evidence type="ECO:0000256" key="1">
    <source>
        <dbReference type="SAM" id="MobiDB-lite"/>
    </source>
</evidence>
<evidence type="ECO:0000313" key="4">
    <source>
        <dbReference type="EMBL" id="GJD39349.1"/>
    </source>
</evidence>
<dbReference type="EMBL" id="LR743511">
    <property type="protein sequence ID" value="CAA2143070.1"/>
    <property type="molecule type" value="Genomic_DNA"/>
</dbReference>
<dbReference type="InterPro" id="IPR010642">
    <property type="entry name" value="Invasion_prot_B"/>
</dbReference>
<dbReference type="InterPro" id="IPR038696">
    <property type="entry name" value="IalB_sf"/>
</dbReference>
<organism evidence="3">
    <name type="scientific">Methylobacterium bullatum</name>
    <dbReference type="NCBI Taxonomy" id="570505"/>
    <lineage>
        <taxon>Bacteria</taxon>
        <taxon>Pseudomonadati</taxon>
        <taxon>Pseudomonadota</taxon>
        <taxon>Alphaproteobacteria</taxon>
        <taxon>Hyphomicrobiales</taxon>
        <taxon>Methylobacteriaceae</taxon>
        <taxon>Methylobacterium</taxon>
    </lineage>
</organism>
<sequence>MRWRHVLPVVGVMSFAAITAWNGASAQEAAPEQDAPAASDAPAKPKPKPKPKPAPKAPAPVAAAPAAVAPAKAIWPEGASALSESYGDWSINCSRENQVSICSVVQAQGSKRENRREFAIELKPPANDRTDGLILMPFGFQIEAGLSFKIDDAVLGKGAPYYTCSSEGCLVPVSLPTLATDTMKTAKNLLILAPKQDATEPTTITVPLNGFGAALARASALSH</sequence>
<dbReference type="RefSeq" id="WP_156465607.1">
    <property type="nucleotide sequence ID" value="NZ_BPQF01000010.1"/>
</dbReference>
<name>A0A679JXU4_9HYPH</name>
<dbReference type="Gene3D" id="2.60.40.1880">
    <property type="entry name" value="Invasion associated locus B (IalB) protein"/>
    <property type="match status" value="1"/>
</dbReference>
<evidence type="ECO:0008006" key="6">
    <source>
        <dbReference type="Google" id="ProtNLM"/>
    </source>
</evidence>
<dbReference type="AlphaFoldDB" id="A0A679JXU4"/>
<evidence type="ECO:0000313" key="3">
    <source>
        <dbReference type="EMBL" id="CAA2143070.1"/>
    </source>
</evidence>
<feature type="chain" id="PRO_5044628418" description="Invasion protein B" evidence="2">
    <location>
        <begin position="27"/>
        <end position="223"/>
    </location>
</feature>
<accession>A0A679JXU4</accession>
<dbReference type="EMBL" id="BPQF01000010">
    <property type="protein sequence ID" value="GJD39349.1"/>
    <property type="molecule type" value="Genomic_DNA"/>
</dbReference>
<feature type="signal peptide" evidence="2">
    <location>
        <begin position="1"/>
        <end position="26"/>
    </location>
</feature>
<gene>
    <name evidence="3" type="ORF">MBLL_02635</name>
    <name evidence="4" type="ORF">OICFNHDK_1808</name>
</gene>
<dbReference type="Pfam" id="PF06776">
    <property type="entry name" value="IalB"/>
    <property type="match status" value="1"/>
</dbReference>
<reference evidence="4" key="3">
    <citation type="submission" date="2021-08" db="EMBL/GenBank/DDBJ databases">
        <authorList>
            <person name="Tani A."/>
            <person name="Ola A."/>
            <person name="Ogura Y."/>
            <person name="Katsura K."/>
            <person name="Hayashi T."/>
        </authorList>
    </citation>
    <scope>NUCLEOTIDE SEQUENCE</scope>
    <source>
        <strain evidence="4">DSM 21893</strain>
    </source>
</reference>
<dbReference type="Proteomes" id="UP001055307">
    <property type="component" value="Unassembled WGS sequence"/>
</dbReference>
<protein>
    <recommendedName>
        <fullName evidence="6">Invasion protein B</fullName>
    </recommendedName>
</protein>
<reference evidence="3" key="2">
    <citation type="submission" date="2019-12" db="EMBL/GenBank/DDBJ databases">
        <authorList>
            <person name="Cremers G."/>
        </authorList>
    </citation>
    <scope>NUCLEOTIDE SEQUENCE</scope>
    <source>
        <strain evidence="3">Mbul2</strain>
    </source>
</reference>
<reference evidence="4" key="1">
    <citation type="journal article" date="2016" name="Front. Microbiol.">
        <title>Genome Sequence of the Piezophilic, Mesophilic Sulfate-Reducing Bacterium Desulfovibrio indicus J2T.</title>
        <authorList>
            <person name="Cao J."/>
            <person name="Maignien L."/>
            <person name="Shao Z."/>
            <person name="Alain K."/>
            <person name="Jebbar M."/>
        </authorList>
    </citation>
    <scope>NUCLEOTIDE SEQUENCE</scope>
    <source>
        <strain evidence="4">DSM 21893</strain>
    </source>
</reference>
<keyword evidence="5" id="KW-1185">Reference proteome</keyword>